<dbReference type="HOGENOM" id="CLU_2358825_0_0_12"/>
<reference evidence="1 2" key="2">
    <citation type="journal article" date="2011" name="ISME J.">
        <title>RNA-seq reveals cooperative metabolic interactions between two termite-gut spirochete species in co-culture.</title>
        <authorList>
            <person name="Rosenthal A.Z."/>
            <person name="Matson E.G."/>
            <person name="Eldar A."/>
            <person name="Leadbetter J.R."/>
        </authorList>
    </citation>
    <scope>NUCLEOTIDE SEQUENCE [LARGE SCALE GENOMIC DNA]</scope>
    <source>
        <strain evidence="2">ATCC BAA-888 / DSM 13862 / ZAS-9</strain>
    </source>
</reference>
<evidence type="ECO:0000313" key="2">
    <source>
        <dbReference type="Proteomes" id="UP000009222"/>
    </source>
</evidence>
<dbReference type="EMBL" id="CP001841">
    <property type="protein sequence ID" value="AEF80406.1"/>
    <property type="molecule type" value="Genomic_DNA"/>
</dbReference>
<accession>F5YFN2</accession>
<sequence length="96" mass="10804">MNGVIKVVLPRDKVSLLYTDYTTEDAENLGHCAAGVEAIARALWFYAEYKNNDDKEFAYTVSNLCNVIEALTRPVESFLFSGQTVREPDKIPEAKE</sequence>
<gene>
    <name evidence="1" type="ordered locus">TREAZ_2488</name>
</gene>
<name>F5YFN2_LEAAZ</name>
<evidence type="ECO:0000313" key="1">
    <source>
        <dbReference type="EMBL" id="AEF80406.1"/>
    </source>
</evidence>
<proteinExistence type="predicted"/>
<dbReference type="STRING" id="545695.TREAZ_2488"/>
<keyword evidence="2" id="KW-1185">Reference proteome</keyword>
<reference evidence="2" key="1">
    <citation type="submission" date="2009-12" db="EMBL/GenBank/DDBJ databases">
        <title>Complete sequence of Treponema azotonutricium strain ZAS-9.</title>
        <authorList>
            <person name="Tetu S.G."/>
            <person name="Matson E."/>
            <person name="Ren Q."/>
            <person name="Seshadri R."/>
            <person name="Elbourne L."/>
            <person name="Hassan K.A."/>
            <person name="Durkin A."/>
            <person name="Radune D."/>
            <person name="Mohamoud Y."/>
            <person name="Shay R."/>
            <person name="Jin S."/>
            <person name="Zhang X."/>
            <person name="Lucey K."/>
            <person name="Ballor N.R."/>
            <person name="Ottesen E."/>
            <person name="Rosenthal R."/>
            <person name="Allen A."/>
            <person name="Leadbetter J.R."/>
            <person name="Paulsen I.T."/>
        </authorList>
    </citation>
    <scope>NUCLEOTIDE SEQUENCE [LARGE SCALE GENOMIC DNA]</scope>
    <source>
        <strain evidence="2">ATCC BAA-888 / DSM 13862 / ZAS-9</strain>
    </source>
</reference>
<dbReference type="KEGG" id="taz:TREAZ_2488"/>
<dbReference type="InParanoid" id="F5YFN2"/>
<dbReference type="Proteomes" id="UP000009222">
    <property type="component" value="Chromosome"/>
</dbReference>
<dbReference type="RefSeq" id="WP_015713034.1">
    <property type="nucleotide sequence ID" value="NC_015577.1"/>
</dbReference>
<organism evidence="1 2">
    <name type="scientific">Leadbettera azotonutricia (strain ATCC BAA-888 / DSM 13862 / ZAS-9)</name>
    <name type="common">Treponema azotonutricium</name>
    <dbReference type="NCBI Taxonomy" id="545695"/>
    <lineage>
        <taxon>Bacteria</taxon>
        <taxon>Pseudomonadati</taxon>
        <taxon>Spirochaetota</taxon>
        <taxon>Spirochaetia</taxon>
        <taxon>Spirochaetales</taxon>
        <taxon>Breznakiellaceae</taxon>
        <taxon>Leadbettera</taxon>
    </lineage>
</organism>
<dbReference type="AlphaFoldDB" id="F5YFN2"/>
<protein>
    <submittedName>
        <fullName evidence="1">Uncharacterized protein</fullName>
    </submittedName>
</protein>